<dbReference type="PANTHER" id="PTHR10845:SF192">
    <property type="entry name" value="DOUBLE HIT, ISOFORM B"/>
    <property type="match status" value="1"/>
</dbReference>
<dbReference type="SMART" id="SM00315">
    <property type="entry name" value="RGS"/>
    <property type="match status" value="1"/>
</dbReference>
<feature type="transmembrane region" description="Helical" evidence="2">
    <location>
        <begin position="155"/>
        <end position="177"/>
    </location>
</feature>
<evidence type="ECO:0000256" key="2">
    <source>
        <dbReference type="SAM" id="Phobius"/>
    </source>
</evidence>
<feature type="transmembrane region" description="Helical" evidence="2">
    <location>
        <begin position="303"/>
        <end position="324"/>
    </location>
</feature>
<protein>
    <submittedName>
        <fullName evidence="4">Regulator of G-protein signaling</fullName>
    </submittedName>
</protein>
<evidence type="ECO:0000313" key="4">
    <source>
        <dbReference type="EMBL" id="AHB52760.1"/>
    </source>
</evidence>
<evidence type="ECO:0000256" key="1">
    <source>
        <dbReference type="SAM" id="MobiDB-lite"/>
    </source>
</evidence>
<dbReference type="InterPro" id="IPR016137">
    <property type="entry name" value="RGS"/>
</dbReference>
<feature type="transmembrane region" description="Helical" evidence="2">
    <location>
        <begin position="265"/>
        <end position="283"/>
    </location>
</feature>
<dbReference type="InterPro" id="IPR036305">
    <property type="entry name" value="RGS_sf"/>
</dbReference>
<feature type="compositionally biased region" description="Basic and acidic residues" evidence="1">
    <location>
        <begin position="821"/>
        <end position="838"/>
    </location>
</feature>
<gene>
    <name evidence="4" type="primary">RGS1</name>
</gene>
<keyword evidence="2" id="KW-1133">Transmembrane helix</keyword>
<feature type="region of interest" description="Disordered" evidence="1">
    <location>
        <begin position="873"/>
        <end position="940"/>
    </location>
</feature>
<feature type="transmembrane region" description="Helical" evidence="2">
    <location>
        <begin position="375"/>
        <end position="393"/>
    </location>
</feature>
<feature type="transmembrane region" description="Helical" evidence="2">
    <location>
        <begin position="225"/>
        <end position="245"/>
    </location>
</feature>
<feature type="region of interest" description="Disordered" evidence="1">
    <location>
        <begin position="1006"/>
        <end position="1097"/>
    </location>
</feature>
<reference evidence="4" key="1">
    <citation type="journal article" date="2013" name="Plant Physiol.">
        <title>Characterization of the Heterotrimeric G-Protein Complex and Its Regulator from the Green Alga Chara braunii Expands the Evolutionary Breadth of Plant G-Protein Signaling.</title>
        <authorList>
            <person name="Hackenberg D."/>
            <person name="Sakayama H."/>
            <person name="Nishiyama T."/>
            <person name="Pandey S."/>
        </authorList>
    </citation>
    <scope>NUCLEOTIDE SEQUENCE</scope>
</reference>
<feature type="region of interest" description="Disordered" evidence="1">
    <location>
        <begin position="572"/>
        <end position="608"/>
    </location>
</feature>
<feature type="transmembrane region" description="Helical" evidence="2">
    <location>
        <begin position="336"/>
        <end position="355"/>
    </location>
</feature>
<keyword evidence="2" id="KW-0812">Transmembrane</keyword>
<dbReference type="EMBL" id="KF781959">
    <property type="protein sequence ID" value="AHB52760.1"/>
    <property type="molecule type" value="mRNA"/>
</dbReference>
<feature type="region of interest" description="Disordered" evidence="1">
    <location>
        <begin position="958"/>
        <end position="990"/>
    </location>
</feature>
<name>V5SQ35_CHABU</name>
<feature type="compositionally biased region" description="Low complexity" evidence="1">
    <location>
        <begin position="1036"/>
        <end position="1055"/>
    </location>
</feature>
<feature type="transmembrane region" description="Helical" evidence="2">
    <location>
        <begin position="94"/>
        <end position="112"/>
    </location>
</feature>
<feature type="transmembrane region" description="Helical" evidence="2">
    <location>
        <begin position="189"/>
        <end position="213"/>
    </location>
</feature>
<feature type="compositionally biased region" description="Polar residues" evidence="1">
    <location>
        <begin position="959"/>
        <end position="973"/>
    </location>
</feature>
<keyword evidence="2" id="KW-0472">Membrane</keyword>
<feature type="domain" description="RGS" evidence="3">
    <location>
        <begin position="440"/>
        <end position="558"/>
    </location>
</feature>
<dbReference type="Gene3D" id="1.10.167.10">
    <property type="entry name" value="Regulator of G-protein Signalling 4, domain 2"/>
    <property type="match status" value="1"/>
</dbReference>
<dbReference type="AlphaFoldDB" id="V5SQ35"/>
<feature type="region of interest" description="Disordered" evidence="1">
    <location>
        <begin position="119"/>
        <end position="144"/>
    </location>
</feature>
<sequence>MIIFMIIFMIPGIILQWRNVYVVLLRAASLLLRMTGAQPVKSPTGAQPVKSPTLSSRNVRELSGVRGGTRVMRIHTVSSTFMHVIEIVFRSKRWPLFIFLLPIILSSFFPRVSAMDRGGGGGGSNSTNGTTSRTSFTADSPSDHCTDRGGCPTDYIAAVVSAFVCGFILAAAILLYSKRNHTPFKAKQVPLMIWQSIGSILWVISLVLSRNLFSFRSLPWSACSLWIVWVGGLFGYGLWISCHFARVYRLYYVFVGRRLPPLNSLRVVIVLLMPWLLMAIVAEGTQAFENYNGICRWDSAADAVLSTMMGVYVAMFIVGTWLVRNIQFAFNEYHDLKKATMITVIFFGIWFMFYVVKNAIEADELSHKLQIVDRFTLVIAADIAALLFLWMPIAKPIRMLMDPESEDAIFLQHMENNQQKRGEKNGFLVPGLSLSDLDRPLERLLEKRMFLESFKKFAESRFAGEAVRFYEIVRERKKFSPSSTVEKVYLATYIIDKFIQSGAPEEINISSRMRQRVLSTSDLGGDRLFDEAVKEAVRMMKMNLEKHYRESEQFVELKKKVGEMEEAREQLERMNLAPKGSRRSEYRPSRNATPSMAESNPWALLMGGPPSPLNPEIWKPSTGFNLPLPERTAVKASSAVIRMPDTESPQPSSAAAFVPQSPRHSHAPVQHQQAHGCSAGSEANSPRFEPAVGPSRESPPLSRGRTSGADISPTANAGRPKGSVRTRMPAAMVPDTRIAIPSPASGQTPQNSGAGGASGRRREIKIADTPSESSGRLRETDFKPPPNPGGSQVQNLTVDIPSRHDRQYSRAKRSVHGNWTDSERGSVLDDSRDRDGSTGRRKKRVAASDSDLYPFHTYGEYLENASQKQSIAAQSTAEGGVRQSWGRSISAPHSKRGILGNPLKRPSRSMKLSTYRSKGYKQHPSHRQSPGHGDAERGGSEIPERSFAIRGRSLLSEFGTRTASSSQEDSNVNKPIGEGSDLVRASNNDPYDPLLSWKRTRIELGSSPINRSEPLPLPGWRGDAKGGEPAQGMPMSAGRSFAFPSFSSSGSSPNSQAFRRLPFQDSSEDEYESSTGGRGGGAHHFDIPLRFAKSRTY</sequence>
<dbReference type="InterPro" id="IPR044926">
    <property type="entry name" value="RGS_subdomain_2"/>
</dbReference>
<dbReference type="PANTHER" id="PTHR10845">
    <property type="entry name" value="REGULATOR OF G PROTEIN SIGNALING"/>
    <property type="match status" value="1"/>
</dbReference>
<dbReference type="PROSITE" id="PS50132">
    <property type="entry name" value="RGS"/>
    <property type="match status" value="1"/>
</dbReference>
<feature type="compositionally biased region" description="Low complexity" evidence="1">
    <location>
        <begin position="125"/>
        <end position="135"/>
    </location>
</feature>
<organism evidence="4">
    <name type="scientific">Chara braunii</name>
    <name type="common">Braun's stonewort</name>
    <dbReference type="NCBI Taxonomy" id="69332"/>
    <lineage>
        <taxon>Eukaryota</taxon>
        <taxon>Viridiplantae</taxon>
        <taxon>Streptophyta</taxon>
        <taxon>Charophyceae</taxon>
        <taxon>Charales</taxon>
        <taxon>Characeae</taxon>
        <taxon>Chara</taxon>
    </lineage>
</organism>
<feature type="region of interest" description="Disordered" evidence="1">
    <location>
        <begin position="644"/>
        <end position="847"/>
    </location>
</feature>
<proteinExistence type="evidence at transcript level"/>
<evidence type="ECO:0000259" key="3">
    <source>
        <dbReference type="PROSITE" id="PS50132"/>
    </source>
</evidence>
<accession>V5SQ35</accession>
<dbReference type="SUPFAM" id="SSF48097">
    <property type="entry name" value="Regulator of G-protein signaling, RGS"/>
    <property type="match status" value="1"/>
</dbReference>
<dbReference type="Pfam" id="PF00615">
    <property type="entry name" value="RGS"/>
    <property type="match status" value="1"/>
</dbReference>
<dbReference type="CDD" id="cd07440">
    <property type="entry name" value="RGS"/>
    <property type="match status" value="1"/>
</dbReference>